<comment type="caution">
    <text evidence="1">The sequence shown here is derived from an EMBL/GenBank/DDBJ whole genome shotgun (WGS) entry which is preliminary data.</text>
</comment>
<name>A0ABT2WZZ2_9RHOB</name>
<proteinExistence type="predicted"/>
<sequence>NRRDIIKAGSNLDKNTGSLLSKNQQSNTSLFMAESSFLRELDVTIVHSATGTNVALSHR</sequence>
<dbReference type="EMBL" id="JAOVQN010000049">
    <property type="protein sequence ID" value="MCU9840565.1"/>
    <property type="molecule type" value="Genomic_DNA"/>
</dbReference>
<organism evidence="1 2">
    <name type="scientific">Ruegeria marisflavi</name>
    <dbReference type="NCBI Taxonomy" id="2984152"/>
    <lineage>
        <taxon>Bacteria</taxon>
        <taxon>Pseudomonadati</taxon>
        <taxon>Pseudomonadota</taxon>
        <taxon>Alphaproteobacteria</taxon>
        <taxon>Rhodobacterales</taxon>
        <taxon>Roseobacteraceae</taxon>
        <taxon>Ruegeria</taxon>
    </lineage>
</organism>
<dbReference type="RefSeq" id="WP_263390423.1">
    <property type="nucleotide sequence ID" value="NZ_JAOVQN010000049.1"/>
</dbReference>
<evidence type="ECO:0000313" key="2">
    <source>
        <dbReference type="Proteomes" id="UP001321014"/>
    </source>
</evidence>
<gene>
    <name evidence="1" type="ORF">OEZ49_22720</name>
</gene>
<dbReference type="Proteomes" id="UP001321014">
    <property type="component" value="Unassembled WGS sequence"/>
</dbReference>
<feature type="non-terminal residue" evidence="1">
    <location>
        <position position="1"/>
    </location>
</feature>
<protein>
    <submittedName>
        <fullName evidence="1">Uncharacterized protein</fullName>
    </submittedName>
</protein>
<reference evidence="1 2" key="1">
    <citation type="submission" date="2022-10" db="EMBL/GenBank/DDBJ databases">
        <title>Ruegeria sp. nov., isolated from ocean surface water.</title>
        <authorList>
            <person name="He W."/>
            <person name="Wang L."/>
            <person name="Zhang D.-F."/>
        </authorList>
    </citation>
    <scope>NUCLEOTIDE SEQUENCE [LARGE SCALE GENOMIC DNA]</scope>
    <source>
        <strain evidence="1 2">WL0004</strain>
    </source>
</reference>
<accession>A0ABT2WZZ2</accession>
<keyword evidence="2" id="KW-1185">Reference proteome</keyword>
<evidence type="ECO:0000313" key="1">
    <source>
        <dbReference type="EMBL" id="MCU9840565.1"/>
    </source>
</evidence>